<dbReference type="RefSeq" id="WP_309636564.1">
    <property type="nucleotide sequence ID" value="NZ_JARWAL010000006.1"/>
</dbReference>
<accession>A0ABU1GLG6</accession>
<keyword evidence="2" id="KW-1185">Reference proteome</keyword>
<proteinExistence type="predicted"/>
<name>A0ABU1GLG6_9GAMM</name>
<comment type="caution">
    <text evidence="1">The sequence shown here is derived from an EMBL/GenBank/DDBJ whole genome shotgun (WGS) entry which is preliminary data.</text>
</comment>
<reference evidence="1 2" key="1">
    <citation type="submission" date="2023-04" db="EMBL/GenBank/DDBJ databases">
        <title>A long-awaited taxogenomic arrangement of the family Halomonadaceae.</title>
        <authorList>
            <person name="De La Haba R."/>
            <person name="Chuvochina M."/>
            <person name="Wittouck S."/>
            <person name="Arahal D.R."/>
            <person name="Sanchez-Porro C."/>
            <person name="Hugenholtz P."/>
            <person name="Ventosa A."/>
        </authorList>
    </citation>
    <scope>NUCLEOTIDE SEQUENCE [LARGE SCALE GENOMIC DNA]</scope>
    <source>
        <strain evidence="1 2">DSM 17332</strain>
    </source>
</reference>
<dbReference type="EMBL" id="JARWAL010000006">
    <property type="protein sequence ID" value="MDR5892865.1"/>
    <property type="molecule type" value="Genomic_DNA"/>
</dbReference>
<dbReference type="Proteomes" id="UP001252270">
    <property type="component" value="Unassembled WGS sequence"/>
</dbReference>
<gene>
    <name evidence="1" type="ORF">QC820_08535</name>
</gene>
<sequence length="105" mass="11820">MALLLAPLWLGIPLLVAILAVTLHALRGRPSGALRALPLADDGLRWEWCDPGDTAWRSVTLRCDYLGPWLIGLRLDARRLWLWPDSSSAASLWQLRRLLVQQRSA</sequence>
<organism evidence="1 2">
    <name type="scientific">Halomonas mongoliensis</name>
    <dbReference type="NCBI Taxonomy" id="321265"/>
    <lineage>
        <taxon>Bacteria</taxon>
        <taxon>Pseudomonadati</taxon>
        <taxon>Pseudomonadota</taxon>
        <taxon>Gammaproteobacteria</taxon>
        <taxon>Oceanospirillales</taxon>
        <taxon>Halomonadaceae</taxon>
        <taxon>Halomonas</taxon>
    </lineage>
</organism>
<evidence type="ECO:0008006" key="3">
    <source>
        <dbReference type="Google" id="ProtNLM"/>
    </source>
</evidence>
<evidence type="ECO:0000313" key="1">
    <source>
        <dbReference type="EMBL" id="MDR5892865.1"/>
    </source>
</evidence>
<protein>
    <recommendedName>
        <fullName evidence="3">Toxin CptA</fullName>
    </recommendedName>
</protein>
<evidence type="ECO:0000313" key="2">
    <source>
        <dbReference type="Proteomes" id="UP001252270"/>
    </source>
</evidence>